<keyword evidence="8" id="KW-1185">Reference proteome</keyword>
<dbReference type="InterPro" id="IPR029056">
    <property type="entry name" value="Ribokinase-like"/>
</dbReference>
<dbReference type="GO" id="GO:0009228">
    <property type="term" value="P:thiamine biosynthetic process"/>
    <property type="evidence" value="ECO:0007669"/>
    <property type="project" value="InterPro"/>
</dbReference>
<evidence type="ECO:0000256" key="2">
    <source>
        <dbReference type="ARBA" id="ARBA00022741"/>
    </source>
</evidence>
<feature type="region of interest" description="Disordered" evidence="5">
    <location>
        <begin position="1"/>
        <end position="23"/>
    </location>
</feature>
<evidence type="ECO:0000313" key="7">
    <source>
        <dbReference type="EMBL" id="AKH97982.1"/>
    </source>
</evidence>
<feature type="region of interest" description="Disordered" evidence="5">
    <location>
        <begin position="261"/>
        <end position="280"/>
    </location>
</feature>
<dbReference type="GO" id="GO:0008902">
    <property type="term" value="F:hydroxymethylpyrimidine kinase activity"/>
    <property type="evidence" value="ECO:0007669"/>
    <property type="project" value="TreeGrafter"/>
</dbReference>
<dbReference type="PANTHER" id="PTHR20858:SF17">
    <property type="entry name" value="HYDROXYMETHYLPYRIMIDINE_PHOSPHOMETHYLPYRIMIDINE KINASE THI20-RELATED"/>
    <property type="match status" value="1"/>
</dbReference>
<organism evidence="7 8">
    <name type="scientific">Halanaeroarchaeum sulfurireducens</name>
    <dbReference type="NCBI Taxonomy" id="1604004"/>
    <lineage>
        <taxon>Archaea</taxon>
        <taxon>Methanobacteriati</taxon>
        <taxon>Methanobacteriota</taxon>
        <taxon>Stenosarchaea group</taxon>
        <taxon>Halobacteria</taxon>
        <taxon>Halobacteriales</taxon>
        <taxon>Halobacteriaceae</taxon>
        <taxon>Halanaeroarchaeum</taxon>
    </lineage>
</organism>
<dbReference type="SUPFAM" id="SSF53613">
    <property type="entry name" value="Ribokinase-like"/>
    <property type="match status" value="1"/>
</dbReference>
<dbReference type="GO" id="GO:0005829">
    <property type="term" value="C:cytosol"/>
    <property type="evidence" value="ECO:0007669"/>
    <property type="project" value="TreeGrafter"/>
</dbReference>
<gene>
    <name evidence="7" type="primary">thiD2</name>
    <name evidence="7" type="ORF">HLASF_1503</name>
</gene>
<dbReference type="CDD" id="cd01169">
    <property type="entry name" value="HMPP_kinase"/>
    <property type="match status" value="1"/>
</dbReference>
<protein>
    <submittedName>
        <fullName evidence="7">Phosphomethylpyrimidine kinase</fullName>
        <ecNumber evidence="7">2.7.4.7</ecNumber>
    </submittedName>
</protein>
<proteinExistence type="predicted"/>
<dbReference type="PANTHER" id="PTHR20858">
    <property type="entry name" value="PHOSPHOMETHYLPYRIMIDINE KINASE"/>
    <property type="match status" value="1"/>
</dbReference>
<dbReference type="RefSeq" id="WP_050048686.1">
    <property type="nucleotide sequence ID" value="NZ_CP008874.1"/>
</dbReference>
<feature type="domain" description="Pyridoxamine kinase/Phosphomethylpyrimidine kinase" evidence="6">
    <location>
        <begin position="19"/>
        <end position="257"/>
    </location>
</feature>
<evidence type="ECO:0000313" key="8">
    <source>
        <dbReference type="Proteomes" id="UP000069906"/>
    </source>
</evidence>
<dbReference type="KEGG" id="hsu:HLASF_1503"/>
<accession>A0A0F7PB87</accession>
<sequence length="280" mass="29214">MRSPNSERPPYALTIASSDSSGGAGIQADLKTMTRMGVYGGSVVVAVTAQNTRGVESTYVLPPEEIRAQFDAVTADIDVDAVKLGMLATEAAIRTVDDRLADYDGPVVVDPVMVATSGDRLLDADAVDAYTDLFERATLLTPNADETEALTGVWPDGPDAREQAADQFFEWGTDAVLFKGGHLASDSDTVRDVLLTPSDRTTVTADRVDTDHTHGSGCTLASAVASGLAQGNDLQRAVADGVSFVHSALARPADVGANGSVNHLVDGEGPLDAVDRVTEP</sequence>
<dbReference type="HOGENOM" id="CLU_020520_0_3_2"/>
<dbReference type="PATRIC" id="fig|1604004.4.peg.1568"/>
<dbReference type="NCBIfam" id="TIGR00097">
    <property type="entry name" value="HMP-P_kinase"/>
    <property type="match status" value="1"/>
</dbReference>
<dbReference type="EC" id="2.7.4.7" evidence="7"/>
<dbReference type="InterPro" id="IPR013749">
    <property type="entry name" value="PM/HMP-P_kinase-1"/>
</dbReference>
<evidence type="ECO:0000256" key="3">
    <source>
        <dbReference type="ARBA" id="ARBA00022777"/>
    </source>
</evidence>
<dbReference type="Pfam" id="PF08543">
    <property type="entry name" value="Phos_pyr_kin"/>
    <property type="match status" value="1"/>
</dbReference>
<dbReference type="OrthoDB" id="43786at2157"/>
<dbReference type="EMBL" id="CP008874">
    <property type="protein sequence ID" value="AKH97982.1"/>
    <property type="molecule type" value="Genomic_DNA"/>
</dbReference>
<dbReference type="InterPro" id="IPR004399">
    <property type="entry name" value="HMP/HMP-P_kinase_dom"/>
</dbReference>
<keyword evidence="1 7" id="KW-0808">Transferase</keyword>
<dbReference type="Proteomes" id="UP000069906">
    <property type="component" value="Chromosome"/>
</dbReference>
<name>A0A0F7PB87_9EURY</name>
<dbReference type="AlphaFoldDB" id="A0A0F7PB87"/>
<evidence type="ECO:0000256" key="4">
    <source>
        <dbReference type="ARBA" id="ARBA00022840"/>
    </source>
</evidence>
<evidence type="ECO:0000256" key="5">
    <source>
        <dbReference type="SAM" id="MobiDB-lite"/>
    </source>
</evidence>
<dbReference type="GO" id="GO:0008972">
    <property type="term" value="F:phosphomethylpyrimidine kinase activity"/>
    <property type="evidence" value="ECO:0007669"/>
    <property type="project" value="UniProtKB-EC"/>
</dbReference>
<dbReference type="GO" id="GO:0005524">
    <property type="term" value="F:ATP binding"/>
    <property type="evidence" value="ECO:0007669"/>
    <property type="project" value="UniProtKB-KW"/>
</dbReference>
<keyword evidence="2" id="KW-0547">Nucleotide-binding</keyword>
<evidence type="ECO:0000256" key="1">
    <source>
        <dbReference type="ARBA" id="ARBA00022679"/>
    </source>
</evidence>
<reference evidence="7 8" key="1">
    <citation type="journal article" date="2015" name="ISME J.">
        <title>Elemental sulfur and acetate can support life of a novel strictly anaerobic haloarchaeon.</title>
        <authorList>
            <person name="Sorokin D.Y."/>
            <person name="Kublanov I.V."/>
            <person name="Gavrilov S.N."/>
            <person name="Rojo D."/>
            <person name="Roman P."/>
            <person name="Golyshin P.N."/>
            <person name="Slepak V.Z."/>
            <person name="Smedile F."/>
            <person name="Ferrer M."/>
            <person name="Messina E."/>
            <person name="La Cono V."/>
            <person name="Yakimov M.M."/>
        </authorList>
    </citation>
    <scope>NUCLEOTIDE SEQUENCE [LARGE SCALE GENOMIC DNA]</scope>
    <source>
        <strain evidence="7 8">HSR2</strain>
    </source>
</reference>
<dbReference type="FunFam" id="3.40.1190.20:FF:000003">
    <property type="entry name" value="Phosphomethylpyrimidine kinase ThiD"/>
    <property type="match status" value="1"/>
</dbReference>
<evidence type="ECO:0000259" key="6">
    <source>
        <dbReference type="Pfam" id="PF08543"/>
    </source>
</evidence>
<dbReference type="Gene3D" id="3.40.1190.20">
    <property type="match status" value="1"/>
</dbReference>
<keyword evidence="4" id="KW-0067">ATP-binding</keyword>
<dbReference type="GeneID" id="25159663"/>
<keyword evidence="3 7" id="KW-0418">Kinase</keyword>